<dbReference type="SUPFAM" id="SSF56935">
    <property type="entry name" value="Porins"/>
    <property type="match status" value="1"/>
</dbReference>
<proteinExistence type="inferred from homology"/>
<evidence type="ECO:0000256" key="11">
    <source>
        <dbReference type="RuleBase" id="RU003357"/>
    </source>
</evidence>
<dbReference type="InterPro" id="IPR000531">
    <property type="entry name" value="Beta-barrel_TonB"/>
</dbReference>
<evidence type="ECO:0000259" key="13">
    <source>
        <dbReference type="Pfam" id="PF07715"/>
    </source>
</evidence>
<evidence type="ECO:0000256" key="4">
    <source>
        <dbReference type="ARBA" id="ARBA00022452"/>
    </source>
</evidence>
<dbReference type="Proteomes" id="UP000199391">
    <property type="component" value="Unassembled WGS sequence"/>
</dbReference>
<evidence type="ECO:0000313" key="14">
    <source>
        <dbReference type="EMBL" id="SFU28564.1"/>
    </source>
</evidence>
<dbReference type="Pfam" id="PF00593">
    <property type="entry name" value="TonB_dep_Rec_b-barrel"/>
    <property type="match status" value="1"/>
</dbReference>
<evidence type="ECO:0000256" key="9">
    <source>
        <dbReference type="ARBA" id="ARBA00023237"/>
    </source>
</evidence>
<protein>
    <submittedName>
        <fullName evidence="14">Iron complex outermembrane recepter protein</fullName>
    </submittedName>
</protein>
<organism evidence="14 15">
    <name type="scientific">Pseudoduganella namucuonensis</name>
    <dbReference type="NCBI Taxonomy" id="1035707"/>
    <lineage>
        <taxon>Bacteria</taxon>
        <taxon>Pseudomonadati</taxon>
        <taxon>Pseudomonadota</taxon>
        <taxon>Betaproteobacteria</taxon>
        <taxon>Burkholderiales</taxon>
        <taxon>Oxalobacteraceae</taxon>
        <taxon>Telluria group</taxon>
        <taxon>Pseudoduganella</taxon>
    </lineage>
</organism>
<evidence type="ECO:0000256" key="10">
    <source>
        <dbReference type="PROSITE-ProRule" id="PRU01360"/>
    </source>
</evidence>
<dbReference type="RefSeq" id="WP_093552569.1">
    <property type="nucleotide sequence ID" value="NZ_FPBO01000001.1"/>
</dbReference>
<keyword evidence="9 10" id="KW-0998">Cell outer membrane</keyword>
<dbReference type="PANTHER" id="PTHR30069:SF40">
    <property type="entry name" value="TONB-DEPENDENT RECEPTOR NMB0964-RELATED"/>
    <property type="match status" value="1"/>
</dbReference>
<keyword evidence="6 11" id="KW-0798">TonB box</keyword>
<dbReference type="InterPro" id="IPR037066">
    <property type="entry name" value="Plug_dom_sf"/>
</dbReference>
<keyword evidence="7 10" id="KW-0472">Membrane</keyword>
<dbReference type="STRING" id="1035707.SAMN05216552_1001212"/>
<dbReference type="EMBL" id="FPBO01000001">
    <property type="protein sequence ID" value="SFU28564.1"/>
    <property type="molecule type" value="Genomic_DNA"/>
</dbReference>
<name>A0A1I7EXD9_9BURK</name>
<comment type="subcellular location">
    <subcellularLocation>
        <location evidence="1 10">Cell outer membrane</location>
        <topology evidence="1 10">Multi-pass membrane protein</topology>
    </subcellularLocation>
</comment>
<dbReference type="PANTHER" id="PTHR30069">
    <property type="entry name" value="TONB-DEPENDENT OUTER MEMBRANE RECEPTOR"/>
    <property type="match status" value="1"/>
</dbReference>
<evidence type="ECO:0000256" key="8">
    <source>
        <dbReference type="ARBA" id="ARBA00023170"/>
    </source>
</evidence>
<keyword evidence="3 10" id="KW-0813">Transport</keyword>
<dbReference type="InterPro" id="IPR012910">
    <property type="entry name" value="Plug_dom"/>
</dbReference>
<dbReference type="InterPro" id="IPR039426">
    <property type="entry name" value="TonB-dep_rcpt-like"/>
</dbReference>
<keyword evidence="15" id="KW-1185">Reference proteome</keyword>
<keyword evidence="5 10" id="KW-0812">Transmembrane</keyword>
<evidence type="ECO:0000259" key="12">
    <source>
        <dbReference type="Pfam" id="PF00593"/>
    </source>
</evidence>
<dbReference type="GO" id="GO:0044718">
    <property type="term" value="P:siderophore transmembrane transport"/>
    <property type="evidence" value="ECO:0007669"/>
    <property type="project" value="TreeGrafter"/>
</dbReference>
<evidence type="ECO:0000313" key="15">
    <source>
        <dbReference type="Proteomes" id="UP000199391"/>
    </source>
</evidence>
<dbReference type="GO" id="GO:0009279">
    <property type="term" value="C:cell outer membrane"/>
    <property type="evidence" value="ECO:0007669"/>
    <property type="project" value="UniProtKB-SubCell"/>
</dbReference>
<gene>
    <name evidence="14" type="ORF">SAMN05216552_1001212</name>
</gene>
<accession>A0A1I7EXD9</accession>
<comment type="similarity">
    <text evidence="2 10 11">Belongs to the TonB-dependent receptor family.</text>
</comment>
<reference evidence="15" key="1">
    <citation type="submission" date="2016-10" db="EMBL/GenBank/DDBJ databases">
        <authorList>
            <person name="Varghese N."/>
            <person name="Submissions S."/>
        </authorList>
    </citation>
    <scope>NUCLEOTIDE SEQUENCE [LARGE SCALE GENOMIC DNA]</scope>
    <source>
        <strain evidence="15">CGMCC 1.11014</strain>
    </source>
</reference>
<evidence type="ECO:0000256" key="6">
    <source>
        <dbReference type="ARBA" id="ARBA00023077"/>
    </source>
</evidence>
<keyword evidence="8" id="KW-0675">Receptor</keyword>
<evidence type="ECO:0000256" key="3">
    <source>
        <dbReference type="ARBA" id="ARBA00022448"/>
    </source>
</evidence>
<dbReference type="Gene3D" id="2.40.170.20">
    <property type="entry name" value="TonB-dependent receptor, beta-barrel domain"/>
    <property type="match status" value="1"/>
</dbReference>
<evidence type="ECO:0000256" key="7">
    <source>
        <dbReference type="ARBA" id="ARBA00023136"/>
    </source>
</evidence>
<sequence length="648" mass="69241">MPGATQDSTSGGAMRPRPRNAAPYRIALGLLCALAPAAVRAQEAAQSNEYFQMSLEELGDFRVTSVSKKEERLADAAASVYVITGDAIRRSGARSLPEALRLAPNLQVARIDAQRYAISARGFNSSTANKLLVMIDGRTVYTPLYSGVFWDAQATMLADIDRIEVVSGPGGTIWGTNAVNGVINIITRDAAKSGGALAQAGFGGDNSGVAARHGGALGDGHYRLYASADRWRHTESVNGDAVPDAWRRQQAGFRADWHGARGDVSLLGDLYRGTESQAGPGKTTISGASLLLRWDHPLDGGARLGMQTYLDHTGRDVPGAYGESLTTADAELRYTMTGAGGVETILGGGYRLASDHVRNSPLLAFLPARRKLHWANLYAQQQRELARGLRLIGGVRLESNDHTGLEWLPSVKLAWKSNAGHTLWATLARVVRAPSRLDTDLYSPAQPPFALAGGPGFKSELANKAELGWRGMAHASLSYSATLFHSRYHRLRSVALGANGAIVFDNQIAAAASGLEAWGSYQPAPGWTLDAGLLLQRQRLRGPVAVAPPGNDPRHQFSVASKWNLGAALELDVAARRVGALATPAVPAYTAVDASVGWRLSPALDLRLSAADLFHRRGHVEFRENGLVPAPAVRIQRTLTLALTARFP</sequence>
<dbReference type="GO" id="GO:0015344">
    <property type="term" value="F:siderophore uptake transmembrane transporter activity"/>
    <property type="evidence" value="ECO:0007669"/>
    <property type="project" value="TreeGrafter"/>
</dbReference>
<feature type="domain" description="TonB-dependent receptor-like beta-barrel" evidence="12">
    <location>
        <begin position="243"/>
        <end position="610"/>
    </location>
</feature>
<dbReference type="InterPro" id="IPR036942">
    <property type="entry name" value="Beta-barrel_TonB_sf"/>
</dbReference>
<feature type="domain" description="TonB-dependent receptor plug" evidence="13">
    <location>
        <begin position="73"/>
        <end position="182"/>
    </location>
</feature>
<evidence type="ECO:0000256" key="1">
    <source>
        <dbReference type="ARBA" id="ARBA00004571"/>
    </source>
</evidence>
<keyword evidence="4 10" id="KW-1134">Transmembrane beta strand</keyword>
<dbReference type="PROSITE" id="PS52016">
    <property type="entry name" value="TONB_DEPENDENT_REC_3"/>
    <property type="match status" value="1"/>
</dbReference>
<dbReference type="Gene3D" id="2.170.130.10">
    <property type="entry name" value="TonB-dependent receptor, plug domain"/>
    <property type="match status" value="1"/>
</dbReference>
<dbReference type="Pfam" id="PF07715">
    <property type="entry name" value="Plug"/>
    <property type="match status" value="1"/>
</dbReference>
<evidence type="ECO:0000256" key="5">
    <source>
        <dbReference type="ARBA" id="ARBA00022692"/>
    </source>
</evidence>
<dbReference type="OrthoDB" id="183532at2"/>
<evidence type="ECO:0000256" key="2">
    <source>
        <dbReference type="ARBA" id="ARBA00009810"/>
    </source>
</evidence>
<dbReference type="AlphaFoldDB" id="A0A1I7EXD9"/>